<dbReference type="STRING" id="40148.A0A0D9ZGQ0"/>
<dbReference type="AlphaFoldDB" id="A0A0D9ZGQ0"/>
<dbReference type="EnsemblPlants" id="OGLUM04G01370.1">
    <property type="protein sequence ID" value="OGLUM04G01370.1"/>
    <property type="gene ID" value="OGLUM04G01370"/>
</dbReference>
<protein>
    <recommendedName>
        <fullName evidence="2">DUF4220 domain-containing protein</fullName>
    </recommendedName>
</protein>
<sequence length="165" mass="18520">MVTSMSFDRKNLDYTRSASMNEGRNNVLCASSALAWDSFPEARGTIRSNIDKQKRDKLKKKEEKAGDEGRRAKSSALSTKDPDYALLQAHANFSACKAALVDISSAEESTLQEWSWPNTWIVLQREVSLLYNIMYTKAGVIHTWHGYLLSCDPNSFALNKGQLLP</sequence>
<evidence type="ECO:0000256" key="1">
    <source>
        <dbReference type="SAM" id="MobiDB-lite"/>
    </source>
</evidence>
<keyword evidence="4" id="KW-1185">Reference proteome</keyword>
<evidence type="ECO:0000313" key="4">
    <source>
        <dbReference type="Proteomes" id="UP000026961"/>
    </source>
</evidence>
<evidence type="ECO:0000313" key="3">
    <source>
        <dbReference type="EnsemblPlants" id="OGLUM04G01370.1"/>
    </source>
</evidence>
<evidence type="ECO:0000259" key="2">
    <source>
        <dbReference type="Pfam" id="PF13968"/>
    </source>
</evidence>
<organism evidence="3">
    <name type="scientific">Oryza glumipatula</name>
    <dbReference type="NCBI Taxonomy" id="40148"/>
    <lineage>
        <taxon>Eukaryota</taxon>
        <taxon>Viridiplantae</taxon>
        <taxon>Streptophyta</taxon>
        <taxon>Embryophyta</taxon>
        <taxon>Tracheophyta</taxon>
        <taxon>Spermatophyta</taxon>
        <taxon>Magnoliopsida</taxon>
        <taxon>Liliopsida</taxon>
        <taxon>Poales</taxon>
        <taxon>Poaceae</taxon>
        <taxon>BOP clade</taxon>
        <taxon>Oryzoideae</taxon>
        <taxon>Oryzeae</taxon>
        <taxon>Oryzinae</taxon>
        <taxon>Oryza</taxon>
    </lineage>
</organism>
<reference evidence="3" key="2">
    <citation type="submission" date="2018-05" db="EMBL/GenBank/DDBJ databases">
        <title>OgluRS3 (Oryza glumaepatula Reference Sequence Version 3).</title>
        <authorList>
            <person name="Zhang J."/>
            <person name="Kudrna D."/>
            <person name="Lee S."/>
            <person name="Talag J."/>
            <person name="Welchert J."/>
            <person name="Wing R.A."/>
        </authorList>
    </citation>
    <scope>NUCLEOTIDE SEQUENCE [LARGE SCALE GENOMIC DNA]</scope>
</reference>
<feature type="region of interest" description="Disordered" evidence="1">
    <location>
        <begin position="50"/>
        <end position="77"/>
    </location>
</feature>
<dbReference type="InterPro" id="IPR025315">
    <property type="entry name" value="DUF4220"/>
</dbReference>
<dbReference type="Pfam" id="PF13968">
    <property type="entry name" value="DUF4220"/>
    <property type="match status" value="1"/>
</dbReference>
<dbReference type="Gramene" id="OGLUM04G01370.1">
    <property type="protein sequence ID" value="OGLUM04G01370.1"/>
    <property type="gene ID" value="OGLUM04G01370"/>
</dbReference>
<feature type="domain" description="DUF4220" evidence="2">
    <location>
        <begin position="16"/>
        <end position="151"/>
    </location>
</feature>
<proteinExistence type="predicted"/>
<dbReference type="Proteomes" id="UP000026961">
    <property type="component" value="Chromosome 4"/>
</dbReference>
<feature type="compositionally biased region" description="Basic and acidic residues" evidence="1">
    <location>
        <begin position="50"/>
        <end position="71"/>
    </location>
</feature>
<accession>A0A0D9ZGQ0</accession>
<dbReference type="HOGENOM" id="CLU_1613394_0_0_1"/>
<name>A0A0D9ZGQ0_9ORYZ</name>
<reference evidence="3" key="1">
    <citation type="submission" date="2015-04" db="UniProtKB">
        <authorList>
            <consortium name="EnsemblPlants"/>
        </authorList>
    </citation>
    <scope>IDENTIFICATION</scope>
</reference>